<keyword evidence="6" id="KW-0540">Nuclease</keyword>
<dbReference type="Pfam" id="PF17921">
    <property type="entry name" value="Integrase_H2C2"/>
    <property type="match status" value="1"/>
</dbReference>
<evidence type="ECO:0000256" key="11">
    <source>
        <dbReference type="ARBA" id="ARBA00022842"/>
    </source>
</evidence>
<dbReference type="GO" id="GO:0005634">
    <property type="term" value="C:nucleus"/>
    <property type="evidence" value="ECO:0007669"/>
    <property type="project" value="UniProtKB-ARBA"/>
</dbReference>
<feature type="region of interest" description="Disordered" evidence="19">
    <location>
        <begin position="80"/>
        <end position="108"/>
    </location>
</feature>
<dbReference type="PROSITE" id="PS50994">
    <property type="entry name" value="INTEGRASE"/>
    <property type="match status" value="1"/>
</dbReference>
<feature type="region of interest" description="Disordered" evidence="19">
    <location>
        <begin position="882"/>
        <end position="901"/>
    </location>
</feature>
<dbReference type="GO" id="GO:0006338">
    <property type="term" value="P:chromatin remodeling"/>
    <property type="evidence" value="ECO:0007669"/>
    <property type="project" value="UniProtKB-ARBA"/>
</dbReference>
<evidence type="ECO:0000256" key="4">
    <source>
        <dbReference type="ARBA" id="ARBA00022679"/>
    </source>
</evidence>
<dbReference type="Proteomes" id="UP000537989">
    <property type="component" value="Unassembled WGS sequence"/>
</dbReference>
<dbReference type="PROSITE" id="PS50013">
    <property type="entry name" value="CHROMO_2"/>
    <property type="match status" value="1"/>
</dbReference>
<dbReference type="InterPro" id="IPR056924">
    <property type="entry name" value="SH3_Tf2-1"/>
</dbReference>
<feature type="compositionally biased region" description="Basic and acidic residues" evidence="19">
    <location>
        <begin position="17"/>
        <end position="27"/>
    </location>
</feature>
<feature type="region of interest" description="Disordered" evidence="19">
    <location>
        <begin position="1468"/>
        <end position="1494"/>
    </location>
</feature>
<evidence type="ECO:0000256" key="18">
    <source>
        <dbReference type="ARBA" id="ARBA00023172"/>
    </source>
</evidence>
<evidence type="ECO:0000256" key="9">
    <source>
        <dbReference type="ARBA" id="ARBA00022759"/>
    </source>
</evidence>
<feature type="compositionally biased region" description="Basic residues" evidence="19">
    <location>
        <begin position="1483"/>
        <end position="1494"/>
    </location>
</feature>
<dbReference type="InterPro" id="IPR036397">
    <property type="entry name" value="RNaseH_sf"/>
</dbReference>
<dbReference type="Gene3D" id="3.30.420.10">
    <property type="entry name" value="Ribonuclease H-like superfamily/Ribonuclease H"/>
    <property type="match status" value="1"/>
</dbReference>
<evidence type="ECO:0000256" key="5">
    <source>
        <dbReference type="ARBA" id="ARBA00022695"/>
    </source>
</evidence>
<keyword evidence="11" id="KW-0460">Magnesium</keyword>
<dbReference type="PANTHER" id="PTHR37984:SF5">
    <property type="entry name" value="PROTEIN NYNRIN-LIKE"/>
    <property type="match status" value="1"/>
</dbReference>
<dbReference type="GO" id="GO:0005739">
    <property type="term" value="C:mitochondrion"/>
    <property type="evidence" value="ECO:0007669"/>
    <property type="project" value="UniProtKB-SubCell"/>
</dbReference>
<dbReference type="GO" id="GO:0003677">
    <property type="term" value="F:DNA binding"/>
    <property type="evidence" value="ECO:0007669"/>
    <property type="project" value="UniProtKB-KW"/>
</dbReference>
<dbReference type="Gene3D" id="3.10.10.10">
    <property type="entry name" value="HIV Type 1 Reverse Transcriptase, subunit A, domain 1"/>
    <property type="match status" value="1"/>
</dbReference>
<evidence type="ECO:0000313" key="23">
    <source>
        <dbReference type="EMBL" id="KAF5230292.1"/>
    </source>
</evidence>
<keyword evidence="17" id="KW-0496">Mitochondrion</keyword>
<keyword evidence="10" id="KW-0378">Hydrolase</keyword>
<feature type="compositionally biased region" description="Basic and acidic residues" evidence="19">
    <location>
        <begin position="86"/>
        <end position="99"/>
    </location>
</feature>
<feature type="region of interest" description="Disordered" evidence="19">
    <location>
        <begin position="1"/>
        <end position="48"/>
    </location>
</feature>
<keyword evidence="12" id="KW-0694">RNA-binding</keyword>
<feature type="domain" description="Reverse transcriptase" evidence="21">
    <location>
        <begin position="496"/>
        <end position="675"/>
    </location>
</feature>
<feature type="compositionally biased region" description="Basic and acidic residues" evidence="19">
    <location>
        <begin position="1468"/>
        <end position="1479"/>
    </location>
</feature>
<dbReference type="GO" id="GO:0015074">
    <property type="term" value="P:DNA integration"/>
    <property type="evidence" value="ECO:0007669"/>
    <property type="project" value="UniProtKB-KW"/>
</dbReference>
<evidence type="ECO:0000256" key="3">
    <source>
        <dbReference type="ARBA" id="ARBA00022670"/>
    </source>
</evidence>
<feature type="domain" description="Chromo" evidence="20">
    <location>
        <begin position="1420"/>
        <end position="1479"/>
    </location>
</feature>
<dbReference type="GO" id="GO:0004190">
    <property type="term" value="F:aspartic-type endopeptidase activity"/>
    <property type="evidence" value="ECO:0007669"/>
    <property type="project" value="UniProtKB-KW"/>
</dbReference>
<dbReference type="FunFam" id="1.10.340.70:FF:000001">
    <property type="entry name" value="Retrovirus-related Pol polyprotein from transposon gypsy-like Protein"/>
    <property type="match status" value="1"/>
</dbReference>
<keyword evidence="24" id="KW-1185">Reference proteome</keyword>
<keyword evidence="4" id="KW-0808">Transferase</keyword>
<dbReference type="Pfam" id="PF24626">
    <property type="entry name" value="SH3_Tf2-1"/>
    <property type="match status" value="1"/>
</dbReference>
<evidence type="ECO:0000256" key="2">
    <source>
        <dbReference type="ARBA" id="ARBA00011353"/>
    </source>
</evidence>
<dbReference type="InterPro" id="IPR023780">
    <property type="entry name" value="Chromo_domain"/>
</dbReference>
<dbReference type="Pfam" id="PF00078">
    <property type="entry name" value="RVT_1"/>
    <property type="match status" value="1"/>
</dbReference>
<dbReference type="Gene3D" id="3.30.70.270">
    <property type="match status" value="2"/>
</dbReference>
<dbReference type="EMBL" id="JAAMOD010000356">
    <property type="protein sequence ID" value="KAF5230292.1"/>
    <property type="molecule type" value="Genomic_DNA"/>
</dbReference>
<evidence type="ECO:0000259" key="21">
    <source>
        <dbReference type="PROSITE" id="PS50878"/>
    </source>
</evidence>
<dbReference type="InterPro" id="IPR043128">
    <property type="entry name" value="Rev_trsase/Diguanyl_cyclase"/>
</dbReference>
<dbReference type="GO" id="GO:0006508">
    <property type="term" value="P:proteolysis"/>
    <property type="evidence" value="ECO:0007669"/>
    <property type="project" value="UniProtKB-KW"/>
</dbReference>
<comment type="caution">
    <text evidence="23">The sequence shown here is derived from an EMBL/GenBank/DDBJ whole genome shotgun (WGS) entry which is preliminary data.</text>
</comment>
<dbReference type="InterPro" id="IPR016197">
    <property type="entry name" value="Chromo-like_dom_sf"/>
</dbReference>
<dbReference type="InterPro" id="IPR012337">
    <property type="entry name" value="RNaseH-like_sf"/>
</dbReference>
<keyword evidence="14" id="KW-0695">RNA-directed DNA polymerase</keyword>
<feature type="domain" description="Integrase catalytic" evidence="22">
    <location>
        <begin position="1113"/>
        <end position="1276"/>
    </location>
</feature>
<dbReference type="InterPro" id="IPR043502">
    <property type="entry name" value="DNA/RNA_pol_sf"/>
</dbReference>
<dbReference type="Pfam" id="PF17917">
    <property type="entry name" value="RT_RNaseH"/>
    <property type="match status" value="1"/>
</dbReference>
<dbReference type="SUPFAM" id="SSF56672">
    <property type="entry name" value="DNA/RNA polymerases"/>
    <property type="match status" value="1"/>
</dbReference>
<evidence type="ECO:0000256" key="10">
    <source>
        <dbReference type="ARBA" id="ARBA00022801"/>
    </source>
</evidence>
<evidence type="ECO:0000313" key="24">
    <source>
        <dbReference type="Proteomes" id="UP000537989"/>
    </source>
</evidence>
<evidence type="ECO:0000256" key="15">
    <source>
        <dbReference type="ARBA" id="ARBA00022932"/>
    </source>
</evidence>
<evidence type="ECO:0000256" key="12">
    <source>
        <dbReference type="ARBA" id="ARBA00022884"/>
    </source>
</evidence>
<keyword evidence="5" id="KW-0548">Nucleotidyltransferase</keyword>
<dbReference type="CDD" id="cd09274">
    <property type="entry name" value="RNase_HI_RT_Ty3"/>
    <property type="match status" value="1"/>
</dbReference>
<evidence type="ECO:0000256" key="8">
    <source>
        <dbReference type="ARBA" id="ARBA00022750"/>
    </source>
</evidence>
<keyword evidence="15" id="KW-0239">DNA-directed DNA polymerase</keyword>
<evidence type="ECO:0000256" key="19">
    <source>
        <dbReference type="SAM" id="MobiDB-lite"/>
    </source>
</evidence>
<evidence type="ECO:0000256" key="6">
    <source>
        <dbReference type="ARBA" id="ARBA00022722"/>
    </source>
</evidence>
<sequence>MPRTRNQTALEPPLSDTEGHSTGDTRNHTPGPEQSVTSSTLSPAPSELDDTDRLIQATRQRIQQLQELAELRKKEEELLQSLGGRIPRDKPSRTRRNSDDSNSSSGKEVRVRNIVKLNLPITFQQRDAWLSDLTRAFMGAKRKYRKDYRKILLAIDHMDGEARRRWDRYLDELPGNERENTKENWEAFKEWSLLLIKDSVNREPLLMKQLENAAQRETQSPQDFHQYLDSLEKNFPRAAERQRALTFYAKLLPMLQDHISLHSPEIPDTREGVVTLATRFWDSMRGRTEADAISQRFAIQQGLKPAKVIRPDFAAAGSMPLEVLGMWEVPVKLTDVRGRTKEVTRICIGIDMESNPRGTPLILSESTLVDLRIITDHATKKWWFRQDWSQSQILTPQRFHREHRNKAKVFAITGLEDAVIIPGDDEGNDLSVSEVPEEFRDFIDVFSAEKASSIPEHKGTDHRIDLIPDKTPPYGPIYPLSQSELGELRQYLDDNLATGRIRPSKSPAGAPILFVPKKDGTLRLCVDYRGLNGVSIKNRYPLPLVTEILDRIQGATYFTKIDVKDAYHRIRIAEGDEWKTAFRTRYGHFEYVVMPFGLTNAPATFQHYIHQALRGLVDTICIVYLDDILIYSKNREEHTQHVKEVLKRMRAAELYAKPSKCSFFQDQVEYLGYILSAKGIAMDPARVETIRQWKEPGTFREVQVFLGFCNFYRRFIEGYSRIAQPLTALMQGSKNGKKPGGVTLFESERKAFRDLIEAFQRAPLLIHFDPGKQIRIETDASAFAMAGILSQQDEQGKWHPVAFWSRKFKKEELSYGAPDHELFAIVESFKHWRHYLEGALHKIEVLSDHLNLQAFMKTPKLNGRQARWCLYLTPYDFIIKHRPGKTNPADPPSRRPEYEGETPEYQELLPGLESKLAQVQAITRAQWNIPGKPREGTVNTTKPRGETLDPGEWDKWSQEKLNHPRSHTRDAVRQGLSGESVYTEQVTGSLLDMIGGLQQADTDTQERIIAITTEELPRKNLEWTVGTDGLLRFKNRLFIPKDPALRAELMRLYHDDPLAGHFGVNRTLQLLQRKVHWTSIEDDVREYIQTCAVCQSAATPRHRPYGRLESLPIPRRPMVELTMDFITGLPPIWLNDKYVDAILVIVDRFTKYSIFLPVSTEIDASGLATLFHQEVELLYGAPEGIVSDRGPVFTSGFWSALCYHSRIKRRLSTAFHPQTDGQTERMNQVLEHYLRCFIGENQANWPALLRTAQFACNNAVSNTTGISPFNALLGYEPDFHFRHEGMAPGGEVPEVTLRIEKIRMLRERAMIQWREATESQAKHFNAKHQEKTFQAGDLIALSTKNIKLKGEKKKLAPRFLGPFRILERVGKQAYRLALPDKYQLLHNVFHVSLLEPWRKRQGDQGNTLPMPDLEEEEGEWEIESVTARKKIQGDIYFLVKWKGWPHEYDQWVPSEDMGNAARMIEEFEKRNTKQQEKSQPKVTKPRGRPKKSQQ</sequence>
<evidence type="ECO:0000256" key="7">
    <source>
        <dbReference type="ARBA" id="ARBA00022723"/>
    </source>
</evidence>
<feature type="compositionally biased region" description="Polar residues" evidence="19">
    <location>
        <begin position="32"/>
        <end position="43"/>
    </location>
</feature>
<feature type="region of interest" description="Disordered" evidence="19">
    <location>
        <begin position="930"/>
        <end position="952"/>
    </location>
</feature>
<keyword evidence="3" id="KW-0645">Protease</keyword>
<gene>
    <name evidence="23" type="ORF">FAUST_9880</name>
</gene>
<dbReference type="Gene3D" id="1.10.340.70">
    <property type="match status" value="1"/>
</dbReference>
<reference evidence="23 24" key="1">
    <citation type="submission" date="2020-02" db="EMBL/GenBank/DDBJ databases">
        <title>Identification and distribution of gene clusters putatively required for synthesis of sphingolipid metabolism inhibitors in phylogenetically diverse species of the filamentous fungus Fusarium.</title>
        <authorList>
            <person name="Kim H.-S."/>
            <person name="Busman M."/>
            <person name="Brown D.W."/>
            <person name="Divon H."/>
            <person name="Uhlig S."/>
            <person name="Proctor R.H."/>
        </authorList>
    </citation>
    <scope>NUCLEOTIDE SEQUENCE [LARGE SCALE GENOMIC DNA]</scope>
    <source>
        <strain evidence="23 24">NRRL 2903</strain>
    </source>
</reference>
<dbReference type="SUPFAM" id="SSF54160">
    <property type="entry name" value="Chromo domain-like"/>
    <property type="match status" value="1"/>
</dbReference>
<evidence type="ECO:0000256" key="17">
    <source>
        <dbReference type="ARBA" id="ARBA00023128"/>
    </source>
</evidence>
<dbReference type="InterPro" id="IPR000953">
    <property type="entry name" value="Chromo/chromo_shadow_dom"/>
</dbReference>
<evidence type="ECO:0000259" key="20">
    <source>
        <dbReference type="PROSITE" id="PS50013"/>
    </source>
</evidence>
<proteinExistence type="predicted"/>
<dbReference type="Pfam" id="PF00385">
    <property type="entry name" value="Chromo"/>
    <property type="match status" value="1"/>
</dbReference>
<name>A0AAN5Z2W7_FUSAU</name>
<dbReference type="GO" id="GO:0003964">
    <property type="term" value="F:RNA-directed DNA polymerase activity"/>
    <property type="evidence" value="ECO:0007669"/>
    <property type="project" value="UniProtKB-KW"/>
</dbReference>
<evidence type="ECO:0008006" key="25">
    <source>
        <dbReference type="Google" id="ProtNLM"/>
    </source>
</evidence>
<dbReference type="PANTHER" id="PTHR37984">
    <property type="entry name" value="PROTEIN CBG26694"/>
    <property type="match status" value="1"/>
</dbReference>
<keyword evidence="13" id="KW-0229">DNA integration</keyword>
<dbReference type="GO" id="GO:0003723">
    <property type="term" value="F:RNA binding"/>
    <property type="evidence" value="ECO:0007669"/>
    <property type="project" value="UniProtKB-KW"/>
</dbReference>
<dbReference type="GO" id="GO:0004519">
    <property type="term" value="F:endonuclease activity"/>
    <property type="evidence" value="ECO:0007669"/>
    <property type="project" value="UniProtKB-KW"/>
</dbReference>
<feature type="compositionally biased region" description="Basic and acidic residues" evidence="19">
    <location>
        <begin position="943"/>
        <end position="952"/>
    </location>
</feature>
<dbReference type="SMART" id="SM00298">
    <property type="entry name" value="CHROMO"/>
    <property type="match status" value="1"/>
</dbReference>
<keyword evidence="16" id="KW-0238">DNA-binding</keyword>
<dbReference type="GO" id="GO:0006310">
    <property type="term" value="P:DNA recombination"/>
    <property type="evidence" value="ECO:0007669"/>
    <property type="project" value="UniProtKB-KW"/>
</dbReference>
<dbReference type="GO" id="GO:0003887">
    <property type="term" value="F:DNA-directed DNA polymerase activity"/>
    <property type="evidence" value="ECO:0007669"/>
    <property type="project" value="UniProtKB-KW"/>
</dbReference>
<dbReference type="InterPro" id="IPR000477">
    <property type="entry name" value="RT_dom"/>
</dbReference>
<keyword evidence="8" id="KW-0064">Aspartyl protease</keyword>
<keyword evidence="18" id="KW-0233">DNA recombination</keyword>
<keyword evidence="9" id="KW-0255">Endonuclease</keyword>
<dbReference type="CDD" id="cd01647">
    <property type="entry name" value="RT_LTR"/>
    <property type="match status" value="1"/>
</dbReference>
<dbReference type="PROSITE" id="PS50878">
    <property type="entry name" value="RT_POL"/>
    <property type="match status" value="1"/>
</dbReference>
<protein>
    <recommendedName>
        <fullName evidence="25">Reverse transcriptase</fullName>
    </recommendedName>
</protein>
<comment type="subunit">
    <text evidence="2">Component of the NuA4 histone acetyltransferase complex.</text>
</comment>
<organism evidence="23 24">
    <name type="scientific">Fusarium austroamericanum</name>
    <dbReference type="NCBI Taxonomy" id="282268"/>
    <lineage>
        <taxon>Eukaryota</taxon>
        <taxon>Fungi</taxon>
        <taxon>Dikarya</taxon>
        <taxon>Ascomycota</taxon>
        <taxon>Pezizomycotina</taxon>
        <taxon>Sordariomycetes</taxon>
        <taxon>Hypocreomycetidae</taxon>
        <taxon>Hypocreales</taxon>
        <taxon>Nectriaceae</taxon>
        <taxon>Fusarium</taxon>
    </lineage>
</organism>
<dbReference type="InterPro" id="IPR041588">
    <property type="entry name" value="Integrase_H2C2"/>
</dbReference>
<dbReference type="Gene3D" id="2.40.50.40">
    <property type="match status" value="1"/>
</dbReference>
<dbReference type="InterPro" id="IPR041373">
    <property type="entry name" value="RT_RNaseH"/>
</dbReference>
<dbReference type="InterPro" id="IPR050951">
    <property type="entry name" value="Retrovirus_Pol_polyprotein"/>
</dbReference>
<comment type="subcellular location">
    <subcellularLocation>
        <location evidence="1">Mitochondrion</location>
    </subcellularLocation>
</comment>
<evidence type="ECO:0000256" key="1">
    <source>
        <dbReference type="ARBA" id="ARBA00004173"/>
    </source>
</evidence>
<accession>A0AAN5Z2W7</accession>
<dbReference type="InterPro" id="IPR001584">
    <property type="entry name" value="Integrase_cat-core"/>
</dbReference>
<dbReference type="SUPFAM" id="SSF53098">
    <property type="entry name" value="Ribonuclease H-like"/>
    <property type="match status" value="1"/>
</dbReference>
<evidence type="ECO:0000256" key="16">
    <source>
        <dbReference type="ARBA" id="ARBA00023125"/>
    </source>
</evidence>
<evidence type="ECO:0000256" key="13">
    <source>
        <dbReference type="ARBA" id="ARBA00022908"/>
    </source>
</evidence>
<keyword evidence="7" id="KW-0479">Metal-binding</keyword>
<dbReference type="FunFam" id="3.30.70.270:FF:000020">
    <property type="entry name" value="Transposon Tf2-6 polyprotein-like Protein"/>
    <property type="match status" value="1"/>
</dbReference>
<evidence type="ECO:0000259" key="22">
    <source>
        <dbReference type="PROSITE" id="PS50994"/>
    </source>
</evidence>
<evidence type="ECO:0000256" key="14">
    <source>
        <dbReference type="ARBA" id="ARBA00022918"/>
    </source>
</evidence>
<dbReference type="GO" id="GO:0046872">
    <property type="term" value="F:metal ion binding"/>
    <property type="evidence" value="ECO:0007669"/>
    <property type="project" value="UniProtKB-KW"/>
</dbReference>